<evidence type="ECO:0000256" key="2">
    <source>
        <dbReference type="SAM" id="SignalP"/>
    </source>
</evidence>
<feature type="signal peptide" evidence="2">
    <location>
        <begin position="1"/>
        <end position="26"/>
    </location>
</feature>
<feature type="transmembrane region" description="Helical" evidence="1">
    <location>
        <begin position="50"/>
        <end position="73"/>
    </location>
</feature>
<keyword evidence="1" id="KW-0812">Transmembrane</keyword>
<keyword evidence="1" id="KW-0472">Membrane</keyword>
<accession>A0A2P4PJC2</accession>
<organism evidence="3 4">
    <name type="scientific">Rhizophagus irregularis (strain DAOM 181602 / DAOM 197198 / MUCL 43194)</name>
    <name type="common">Arbuscular mycorrhizal fungus</name>
    <name type="synonym">Glomus intraradices</name>
    <dbReference type="NCBI Taxonomy" id="747089"/>
    <lineage>
        <taxon>Eukaryota</taxon>
        <taxon>Fungi</taxon>
        <taxon>Fungi incertae sedis</taxon>
        <taxon>Mucoromycota</taxon>
        <taxon>Glomeromycotina</taxon>
        <taxon>Glomeromycetes</taxon>
        <taxon>Glomerales</taxon>
        <taxon>Glomeraceae</taxon>
        <taxon>Rhizophagus</taxon>
    </lineage>
</organism>
<comment type="caution">
    <text evidence="3">The sequence shown here is derived from an EMBL/GenBank/DDBJ whole genome shotgun (WGS) entry which is preliminary data.</text>
</comment>
<protein>
    <submittedName>
        <fullName evidence="3">Uncharacterized protein</fullName>
    </submittedName>
</protein>
<name>A0A2P4PJC2_RHIID</name>
<dbReference type="EMBL" id="AUPC02000212">
    <property type="protein sequence ID" value="POG65492.1"/>
    <property type="molecule type" value="Genomic_DNA"/>
</dbReference>
<keyword evidence="1" id="KW-1133">Transmembrane helix</keyword>
<dbReference type="VEuPathDB" id="FungiDB:RhiirFUN_006295"/>
<sequence length="94" mass="11171">MMFKSFQIWNLLNIFLLLSITQITYSVPNQNWTFWNYSNNGQNKSCANYCILTFSIIGFVILLLIIFAILIYYRKKKSLEIRRSDSMSEVYTGY</sequence>
<gene>
    <name evidence="3" type="ORF">GLOIN_2v1665703</name>
</gene>
<evidence type="ECO:0000256" key="1">
    <source>
        <dbReference type="SAM" id="Phobius"/>
    </source>
</evidence>
<keyword evidence="2" id="KW-0732">Signal</keyword>
<proteinExistence type="predicted"/>
<dbReference type="Proteomes" id="UP000018888">
    <property type="component" value="Unassembled WGS sequence"/>
</dbReference>
<evidence type="ECO:0000313" key="3">
    <source>
        <dbReference type="EMBL" id="POG65492.1"/>
    </source>
</evidence>
<reference evidence="3 4" key="1">
    <citation type="journal article" date="2013" name="Proc. Natl. Acad. Sci. U.S.A.">
        <title>Genome of an arbuscular mycorrhizal fungus provides insight into the oldest plant symbiosis.</title>
        <authorList>
            <person name="Tisserant E."/>
            <person name="Malbreil M."/>
            <person name="Kuo A."/>
            <person name="Kohler A."/>
            <person name="Symeonidi A."/>
            <person name="Balestrini R."/>
            <person name="Charron P."/>
            <person name="Duensing N."/>
            <person name="Frei Dit Frey N."/>
            <person name="Gianinazzi-Pearson V."/>
            <person name="Gilbert L.B."/>
            <person name="Handa Y."/>
            <person name="Herr J.R."/>
            <person name="Hijri M."/>
            <person name="Koul R."/>
            <person name="Kawaguchi M."/>
            <person name="Krajinski F."/>
            <person name="Lammers P.J."/>
            <person name="Masclaux F.G."/>
            <person name="Murat C."/>
            <person name="Morin E."/>
            <person name="Ndikumana S."/>
            <person name="Pagni M."/>
            <person name="Petitpierre D."/>
            <person name="Requena N."/>
            <person name="Rosikiewicz P."/>
            <person name="Riley R."/>
            <person name="Saito K."/>
            <person name="San Clemente H."/>
            <person name="Shapiro H."/>
            <person name="van Tuinen D."/>
            <person name="Becard G."/>
            <person name="Bonfante P."/>
            <person name="Paszkowski U."/>
            <person name="Shachar-Hill Y.Y."/>
            <person name="Tuskan G.A."/>
            <person name="Young P.W."/>
            <person name="Sanders I.R."/>
            <person name="Henrissat B."/>
            <person name="Rensing S.A."/>
            <person name="Grigoriev I.V."/>
            <person name="Corradi N."/>
            <person name="Roux C."/>
            <person name="Martin F."/>
        </authorList>
    </citation>
    <scope>NUCLEOTIDE SEQUENCE [LARGE SCALE GENOMIC DNA]</scope>
    <source>
        <strain evidence="3 4">DAOM 197198</strain>
    </source>
</reference>
<keyword evidence="4" id="KW-1185">Reference proteome</keyword>
<evidence type="ECO:0000313" key="4">
    <source>
        <dbReference type="Proteomes" id="UP000018888"/>
    </source>
</evidence>
<reference evidence="3 4" key="2">
    <citation type="journal article" date="2018" name="New Phytol.">
        <title>High intraspecific genome diversity in the model arbuscular mycorrhizal symbiont Rhizophagus irregularis.</title>
        <authorList>
            <person name="Chen E.C.H."/>
            <person name="Morin E."/>
            <person name="Beaudet D."/>
            <person name="Noel J."/>
            <person name="Yildirir G."/>
            <person name="Ndikumana S."/>
            <person name="Charron P."/>
            <person name="St-Onge C."/>
            <person name="Giorgi J."/>
            <person name="Kruger M."/>
            <person name="Marton T."/>
            <person name="Ropars J."/>
            <person name="Grigoriev I.V."/>
            <person name="Hainaut M."/>
            <person name="Henrissat B."/>
            <person name="Roux C."/>
            <person name="Martin F."/>
            <person name="Corradi N."/>
        </authorList>
    </citation>
    <scope>NUCLEOTIDE SEQUENCE [LARGE SCALE GENOMIC DNA]</scope>
    <source>
        <strain evidence="3 4">DAOM 197198</strain>
    </source>
</reference>
<dbReference type="AlphaFoldDB" id="A0A2P4PJC2"/>
<feature type="chain" id="PRO_5015152491" evidence="2">
    <location>
        <begin position="27"/>
        <end position="94"/>
    </location>
</feature>